<dbReference type="PANTHER" id="PTHR33164:SF43">
    <property type="entry name" value="HTH-TYPE TRANSCRIPTIONAL REPRESSOR YETL"/>
    <property type="match status" value="1"/>
</dbReference>
<keyword evidence="3" id="KW-0804">Transcription</keyword>
<dbReference type="InterPro" id="IPR036388">
    <property type="entry name" value="WH-like_DNA-bd_sf"/>
</dbReference>
<evidence type="ECO:0000256" key="2">
    <source>
        <dbReference type="ARBA" id="ARBA00023125"/>
    </source>
</evidence>
<dbReference type="GO" id="GO:0006950">
    <property type="term" value="P:response to stress"/>
    <property type="evidence" value="ECO:0007669"/>
    <property type="project" value="TreeGrafter"/>
</dbReference>
<organism evidence="5 6">
    <name type="scientific">Ramlibacter montanisoli</name>
    <dbReference type="NCBI Taxonomy" id="2732512"/>
    <lineage>
        <taxon>Bacteria</taxon>
        <taxon>Pseudomonadati</taxon>
        <taxon>Pseudomonadota</taxon>
        <taxon>Betaproteobacteria</taxon>
        <taxon>Burkholderiales</taxon>
        <taxon>Comamonadaceae</taxon>
        <taxon>Ramlibacter</taxon>
    </lineage>
</organism>
<dbReference type="SUPFAM" id="SSF46785">
    <property type="entry name" value="Winged helix' DNA-binding domain"/>
    <property type="match status" value="1"/>
</dbReference>
<evidence type="ECO:0000256" key="1">
    <source>
        <dbReference type="ARBA" id="ARBA00023015"/>
    </source>
</evidence>
<dbReference type="InterPro" id="IPR023187">
    <property type="entry name" value="Tscrpt_reg_MarR-type_CS"/>
</dbReference>
<name>A0A849KEL4_9BURK</name>
<feature type="domain" description="HTH marR-type" evidence="4">
    <location>
        <begin position="20"/>
        <end position="156"/>
    </location>
</feature>
<dbReference type="PROSITE" id="PS50995">
    <property type="entry name" value="HTH_MARR_2"/>
    <property type="match status" value="1"/>
</dbReference>
<dbReference type="RefSeq" id="WP_171561633.1">
    <property type="nucleotide sequence ID" value="NZ_JABFCS010000001.1"/>
</dbReference>
<keyword evidence="1" id="KW-0805">Transcription regulation</keyword>
<protein>
    <submittedName>
        <fullName evidence="5">Winged helix-turn-helix transcriptional regulator</fullName>
    </submittedName>
</protein>
<dbReference type="PROSITE" id="PS01117">
    <property type="entry name" value="HTH_MARR_1"/>
    <property type="match status" value="1"/>
</dbReference>
<dbReference type="InterPro" id="IPR000835">
    <property type="entry name" value="HTH_MarR-typ"/>
</dbReference>
<evidence type="ECO:0000313" key="5">
    <source>
        <dbReference type="EMBL" id="NNU44647.1"/>
    </source>
</evidence>
<dbReference type="SMART" id="SM00347">
    <property type="entry name" value="HTH_MARR"/>
    <property type="match status" value="1"/>
</dbReference>
<dbReference type="PANTHER" id="PTHR33164">
    <property type="entry name" value="TRANSCRIPTIONAL REGULATOR, MARR FAMILY"/>
    <property type="match status" value="1"/>
</dbReference>
<keyword evidence="6" id="KW-1185">Reference proteome</keyword>
<dbReference type="GO" id="GO:0003700">
    <property type="term" value="F:DNA-binding transcription factor activity"/>
    <property type="evidence" value="ECO:0007669"/>
    <property type="project" value="InterPro"/>
</dbReference>
<reference evidence="5 6" key="1">
    <citation type="submission" date="2020-05" db="EMBL/GenBank/DDBJ databases">
        <authorList>
            <person name="Khan S.A."/>
            <person name="Jeon C.O."/>
            <person name="Chun B.H."/>
        </authorList>
    </citation>
    <scope>NUCLEOTIDE SEQUENCE [LARGE SCALE GENOMIC DNA]</scope>
    <source>
        <strain evidence="5 6">B156</strain>
    </source>
</reference>
<evidence type="ECO:0000313" key="6">
    <source>
        <dbReference type="Proteomes" id="UP000552954"/>
    </source>
</evidence>
<evidence type="ECO:0000259" key="4">
    <source>
        <dbReference type="PROSITE" id="PS50995"/>
    </source>
</evidence>
<dbReference type="GO" id="GO:0003677">
    <property type="term" value="F:DNA binding"/>
    <property type="evidence" value="ECO:0007669"/>
    <property type="project" value="UniProtKB-KW"/>
</dbReference>
<accession>A0A849KEL4</accession>
<keyword evidence="2" id="KW-0238">DNA-binding</keyword>
<evidence type="ECO:0000256" key="3">
    <source>
        <dbReference type="ARBA" id="ARBA00023163"/>
    </source>
</evidence>
<gene>
    <name evidence="5" type="ORF">HK415_18025</name>
</gene>
<sequence>MATRATPRKKPADRAAADPAARVLRRFRLVFNAVKTHFRAVETKAGISGAQLWALSVVQAQPGIGVGELARAMDIHQSTASNLLRVLVDKGLLVSDRGGEDRRAVQLKATARGLRVLAKAPGPFSGVLPEALGRLDKRTLTRLDRDLAHLIRELGAADERGAGIPLGSGED</sequence>
<dbReference type="InterPro" id="IPR039422">
    <property type="entry name" value="MarR/SlyA-like"/>
</dbReference>
<dbReference type="Gene3D" id="1.10.10.10">
    <property type="entry name" value="Winged helix-like DNA-binding domain superfamily/Winged helix DNA-binding domain"/>
    <property type="match status" value="1"/>
</dbReference>
<proteinExistence type="predicted"/>
<dbReference type="Pfam" id="PF12802">
    <property type="entry name" value="MarR_2"/>
    <property type="match status" value="1"/>
</dbReference>
<comment type="caution">
    <text evidence="5">The sequence shown here is derived from an EMBL/GenBank/DDBJ whole genome shotgun (WGS) entry which is preliminary data.</text>
</comment>
<reference evidence="5 6" key="2">
    <citation type="submission" date="2020-06" db="EMBL/GenBank/DDBJ databases">
        <title>Ramlibacter rhizophilus sp. nov., isolated from rhizosphere soil of national flower Mugunghwa from South Korea.</title>
        <authorList>
            <person name="Zheng-Fei Y."/>
            <person name="Huan T."/>
        </authorList>
    </citation>
    <scope>NUCLEOTIDE SEQUENCE [LARGE SCALE GENOMIC DNA]</scope>
    <source>
        <strain evidence="5 6">B156</strain>
    </source>
</reference>
<dbReference type="EMBL" id="JABFCS010000001">
    <property type="protein sequence ID" value="NNU44647.1"/>
    <property type="molecule type" value="Genomic_DNA"/>
</dbReference>
<dbReference type="Proteomes" id="UP000552954">
    <property type="component" value="Unassembled WGS sequence"/>
</dbReference>
<dbReference type="AlphaFoldDB" id="A0A849KEL4"/>
<dbReference type="InterPro" id="IPR036390">
    <property type="entry name" value="WH_DNA-bd_sf"/>
</dbReference>